<dbReference type="GO" id="GO:0004825">
    <property type="term" value="F:methionine-tRNA ligase activity"/>
    <property type="evidence" value="ECO:0007669"/>
    <property type="project" value="UniProtKB-EC"/>
</dbReference>
<dbReference type="Gene3D" id="3.40.50.620">
    <property type="entry name" value="HUPs"/>
    <property type="match status" value="1"/>
</dbReference>
<evidence type="ECO:0000256" key="2">
    <source>
        <dbReference type="ARBA" id="ARBA00012838"/>
    </source>
</evidence>
<keyword evidence="5 10" id="KW-0067">ATP-binding</keyword>
<evidence type="ECO:0000259" key="12">
    <source>
        <dbReference type="Pfam" id="PF19303"/>
    </source>
</evidence>
<evidence type="ECO:0000259" key="11">
    <source>
        <dbReference type="Pfam" id="PF09334"/>
    </source>
</evidence>
<sequence>MSSRLLITILSKNNVLKPQAKLNKFIPASLKNFSTLDKSDDKFVTTPIFYVNAAPHIGHVYSAVLADIMSRFFGLLGKNVKFSTGTDEHGLKIQQAADIAKISPELFCTQNSNKFRDLFDLSNVKYTDYIRTTMPEHKKSVEKFWNILVENGHIYKGKFSGWYSVSDEAFYTHAQVEQVLDKSNNISYTVSLETGSKVEWTEEENYMFRLSSFKDKLLEMVETNKEFITPENRRNEVINWLKQDLQDLSVSRPRTRLSWGIPVPNDSSQTIYVWVDALINYLSIDGFYKPDYLSGQFFPPTIQVVGKDILKFHAIYWPALLLAADLPLPQHIIAHAHWTMDNFKMSKSRGNVADPYSAIQKFGVDGLRYFLARDGGLSVDGDYSESYIKTRYNSELADHLGNLLSRCLSTKLGADTSTFLQVVKNISMFTDKKDIEIKTNLENLPENVKSLYATMDYKGALKLVNETLKLANKYFSDNKPWELNKNKDYDRLNTVVFYSLETVRIVSIMLYPIIPTKATEILDILGIPENKRDWESTKFGTSWTEFLADNNESSNSNKNVIKRNISPVFNKMQ</sequence>
<dbReference type="STRING" id="61424.A0A2T9YSV8"/>
<keyword evidence="3 10" id="KW-0436">Ligase</keyword>
<evidence type="ECO:0000256" key="10">
    <source>
        <dbReference type="RuleBase" id="RU363039"/>
    </source>
</evidence>
<evidence type="ECO:0000256" key="5">
    <source>
        <dbReference type="ARBA" id="ARBA00022840"/>
    </source>
</evidence>
<dbReference type="SUPFAM" id="SSF52374">
    <property type="entry name" value="Nucleotidylyl transferase"/>
    <property type="match status" value="1"/>
</dbReference>
<evidence type="ECO:0000313" key="13">
    <source>
        <dbReference type="EMBL" id="PVU95425.1"/>
    </source>
</evidence>
<dbReference type="GO" id="GO:0005524">
    <property type="term" value="F:ATP binding"/>
    <property type="evidence" value="ECO:0007669"/>
    <property type="project" value="UniProtKB-KW"/>
</dbReference>
<dbReference type="InterPro" id="IPR041872">
    <property type="entry name" value="Anticodon_Met"/>
</dbReference>
<keyword evidence="4 10" id="KW-0547">Nucleotide-binding</keyword>
<dbReference type="Proteomes" id="UP000245699">
    <property type="component" value="Unassembled WGS sequence"/>
</dbReference>
<accession>A0A2T9YSV8</accession>
<keyword evidence="6 10" id="KW-0648">Protein biosynthesis</keyword>
<evidence type="ECO:0000256" key="4">
    <source>
        <dbReference type="ARBA" id="ARBA00022741"/>
    </source>
</evidence>
<dbReference type="InterPro" id="IPR033911">
    <property type="entry name" value="MetRS_core"/>
</dbReference>
<feature type="domain" description="Methionyl/Leucyl tRNA synthetase" evidence="11">
    <location>
        <begin position="43"/>
        <end position="408"/>
    </location>
</feature>
<dbReference type="EC" id="6.1.1.10" evidence="2"/>
<evidence type="ECO:0000256" key="7">
    <source>
        <dbReference type="ARBA" id="ARBA00023146"/>
    </source>
</evidence>
<dbReference type="PRINTS" id="PR01041">
    <property type="entry name" value="TRNASYNTHMET"/>
</dbReference>
<comment type="similarity">
    <text evidence="1 10">Belongs to the class-I aminoacyl-tRNA synthetase family.</text>
</comment>
<evidence type="ECO:0000256" key="6">
    <source>
        <dbReference type="ARBA" id="ARBA00022917"/>
    </source>
</evidence>
<name>A0A2T9YSV8_9FUNG</name>
<dbReference type="FunFam" id="2.170.220.10:FF:000001">
    <property type="entry name" value="methionine--tRNA ligase, mitochondrial"/>
    <property type="match status" value="1"/>
</dbReference>
<dbReference type="CDD" id="cd00814">
    <property type="entry name" value="MetRS_core"/>
    <property type="match status" value="1"/>
</dbReference>
<keyword evidence="7 10" id="KW-0030">Aminoacyl-tRNA synthetase</keyword>
<comment type="catalytic activity">
    <reaction evidence="8">
        <text>tRNA(Met) + L-methionine + ATP = L-methionyl-tRNA(Met) + AMP + diphosphate</text>
        <dbReference type="Rhea" id="RHEA:13481"/>
        <dbReference type="Rhea" id="RHEA-COMP:9667"/>
        <dbReference type="Rhea" id="RHEA-COMP:9698"/>
        <dbReference type="ChEBI" id="CHEBI:30616"/>
        <dbReference type="ChEBI" id="CHEBI:33019"/>
        <dbReference type="ChEBI" id="CHEBI:57844"/>
        <dbReference type="ChEBI" id="CHEBI:78442"/>
        <dbReference type="ChEBI" id="CHEBI:78530"/>
        <dbReference type="ChEBI" id="CHEBI:456215"/>
        <dbReference type="EC" id="6.1.1.10"/>
    </reaction>
</comment>
<gene>
    <name evidence="13" type="ORF">BB559_002728</name>
</gene>
<proteinExistence type="inferred from homology"/>
<dbReference type="GO" id="GO:0005739">
    <property type="term" value="C:mitochondrion"/>
    <property type="evidence" value="ECO:0007669"/>
    <property type="project" value="UniProtKB-ARBA"/>
</dbReference>
<organism evidence="13 14">
    <name type="scientific">Furculomyces boomerangus</name>
    <dbReference type="NCBI Taxonomy" id="61424"/>
    <lineage>
        <taxon>Eukaryota</taxon>
        <taxon>Fungi</taxon>
        <taxon>Fungi incertae sedis</taxon>
        <taxon>Zoopagomycota</taxon>
        <taxon>Kickxellomycotina</taxon>
        <taxon>Harpellomycetes</taxon>
        <taxon>Harpellales</taxon>
        <taxon>Harpellaceae</taxon>
        <taxon>Furculomyces</taxon>
    </lineage>
</organism>
<evidence type="ECO:0000256" key="9">
    <source>
        <dbReference type="ARBA" id="ARBA00068817"/>
    </source>
</evidence>
<evidence type="ECO:0000256" key="3">
    <source>
        <dbReference type="ARBA" id="ARBA00022598"/>
    </source>
</evidence>
<dbReference type="PANTHER" id="PTHR43326">
    <property type="entry name" value="METHIONYL-TRNA SYNTHETASE"/>
    <property type="match status" value="1"/>
</dbReference>
<comment type="caution">
    <text evidence="13">The sequence shown here is derived from an EMBL/GenBank/DDBJ whole genome shotgun (WGS) entry which is preliminary data.</text>
</comment>
<feature type="domain" description="Methionyl-tRNA synthetase anticodon-binding" evidence="12">
    <location>
        <begin position="438"/>
        <end position="536"/>
    </location>
</feature>
<evidence type="ECO:0000313" key="14">
    <source>
        <dbReference type="Proteomes" id="UP000245699"/>
    </source>
</evidence>
<reference evidence="13 14" key="1">
    <citation type="journal article" date="2018" name="MBio">
        <title>Comparative Genomics Reveals the Core Gene Toolbox for the Fungus-Insect Symbiosis.</title>
        <authorList>
            <person name="Wang Y."/>
            <person name="Stata M."/>
            <person name="Wang W."/>
            <person name="Stajich J.E."/>
            <person name="White M.M."/>
            <person name="Moncalvo J.M."/>
        </authorList>
    </citation>
    <scope>NUCLEOTIDE SEQUENCE [LARGE SCALE GENOMIC DNA]</scope>
    <source>
        <strain evidence="13 14">AUS-77-4</strain>
    </source>
</reference>
<dbReference type="InterPro" id="IPR015413">
    <property type="entry name" value="Methionyl/Leucyl_tRNA_Synth"/>
</dbReference>
<dbReference type="Gene3D" id="1.10.730.10">
    <property type="entry name" value="Isoleucyl-tRNA Synthetase, Domain 1"/>
    <property type="match status" value="1"/>
</dbReference>
<dbReference type="EMBL" id="MBFT01000187">
    <property type="protein sequence ID" value="PVU95425.1"/>
    <property type="molecule type" value="Genomic_DNA"/>
</dbReference>
<dbReference type="Pfam" id="PF09334">
    <property type="entry name" value="tRNA-synt_1g"/>
    <property type="match status" value="1"/>
</dbReference>
<dbReference type="CDD" id="cd07957">
    <property type="entry name" value="Anticodon_Ia_Met"/>
    <property type="match status" value="1"/>
</dbReference>
<dbReference type="InterPro" id="IPR023457">
    <property type="entry name" value="Met-tRNA_synth_2"/>
</dbReference>
<dbReference type="NCBIfam" id="TIGR00398">
    <property type="entry name" value="metG"/>
    <property type="match status" value="1"/>
</dbReference>
<dbReference type="PANTHER" id="PTHR43326:SF1">
    <property type="entry name" value="METHIONINE--TRNA LIGASE, MITOCHONDRIAL"/>
    <property type="match status" value="1"/>
</dbReference>
<dbReference type="Gene3D" id="2.170.220.10">
    <property type="match status" value="1"/>
</dbReference>
<keyword evidence="14" id="KW-1185">Reference proteome</keyword>
<evidence type="ECO:0000256" key="1">
    <source>
        <dbReference type="ARBA" id="ARBA00005594"/>
    </source>
</evidence>
<dbReference type="GO" id="GO:0006431">
    <property type="term" value="P:methionyl-tRNA aminoacylation"/>
    <property type="evidence" value="ECO:0007669"/>
    <property type="project" value="InterPro"/>
</dbReference>
<dbReference type="InterPro" id="IPR009080">
    <property type="entry name" value="tRNAsynth_Ia_anticodon-bd"/>
</dbReference>
<dbReference type="Pfam" id="PF19303">
    <property type="entry name" value="Anticodon_3"/>
    <property type="match status" value="1"/>
</dbReference>
<protein>
    <recommendedName>
        <fullName evidence="9">Probable methionine--tRNA ligase, mitochondrial</fullName>
        <ecNumber evidence="2">6.1.1.10</ecNumber>
    </recommendedName>
</protein>
<dbReference type="SUPFAM" id="SSF47323">
    <property type="entry name" value="Anticodon-binding domain of a subclass of class I aminoacyl-tRNA synthetases"/>
    <property type="match status" value="1"/>
</dbReference>
<dbReference type="InterPro" id="IPR014729">
    <property type="entry name" value="Rossmann-like_a/b/a_fold"/>
</dbReference>
<dbReference type="AlphaFoldDB" id="A0A2T9YSV8"/>
<dbReference type="InterPro" id="IPR014758">
    <property type="entry name" value="Met-tRNA_synth"/>
</dbReference>
<dbReference type="OrthoDB" id="24670at2759"/>
<evidence type="ECO:0000256" key="8">
    <source>
        <dbReference type="ARBA" id="ARBA00047364"/>
    </source>
</evidence>